<reference evidence="10 11" key="1">
    <citation type="journal article" date="2015" name="Nature">
        <title>rRNA introns, odd ribosomes, and small enigmatic genomes across a large radiation of phyla.</title>
        <authorList>
            <person name="Brown C.T."/>
            <person name="Hug L.A."/>
            <person name="Thomas B.C."/>
            <person name="Sharon I."/>
            <person name="Castelle C.J."/>
            <person name="Singh A."/>
            <person name="Wilkins M.J."/>
            <person name="Williams K.H."/>
            <person name="Banfield J.F."/>
        </authorList>
    </citation>
    <scope>NUCLEOTIDE SEQUENCE [LARGE SCALE GENOMIC DNA]</scope>
</reference>
<evidence type="ECO:0000256" key="6">
    <source>
        <dbReference type="ARBA" id="ARBA00035254"/>
    </source>
</evidence>
<dbReference type="InterPro" id="IPR001912">
    <property type="entry name" value="Ribosomal_uS4_N"/>
</dbReference>
<dbReference type="InterPro" id="IPR005709">
    <property type="entry name" value="Ribosomal_uS4_bac-type"/>
</dbReference>
<evidence type="ECO:0000313" key="10">
    <source>
        <dbReference type="EMBL" id="KKU07248.1"/>
    </source>
</evidence>
<dbReference type="SMART" id="SM01390">
    <property type="entry name" value="Ribosomal_S4"/>
    <property type="match status" value="1"/>
</dbReference>
<comment type="similarity">
    <text evidence="1 7">Belongs to the universal ribosomal protein uS4 family.</text>
</comment>
<dbReference type="PROSITE" id="PS50889">
    <property type="entry name" value="S4"/>
    <property type="match status" value="1"/>
</dbReference>
<evidence type="ECO:0000256" key="2">
    <source>
        <dbReference type="ARBA" id="ARBA00022730"/>
    </source>
</evidence>
<dbReference type="NCBIfam" id="NF003717">
    <property type="entry name" value="PRK05327.1"/>
    <property type="match status" value="1"/>
</dbReference>
<feature type="domain" description="Small ribosomal subunit protein uS4 N-terminal" evidence="9">
    <location>
        <begin position="3"/>
        <end position="93"/>
    </location>
</feature>
<feature type="domain" description="RNA-binding S4" evidence="8">
    <location>
        <begin position="94"/>
        <end position="157"/>
    </location>
</feature>
<evidence type="ECO:0000256" key="4">
    <source>
        <dbReference type="ARBA" id="ARBA00022980"/>
    </source>
</evidence>
<dbReference type="PANTHER" id="PTHR11831:SF4">
    <property type="entry name" value="SMALL RIBOSOMAL SUBUNIT PROTEIN US4M"/>
    <property type="match status" value="1"/>
</dbReference>
<organism evidence="10 11">
    <name type="scientific">Candidatus Magasanikbacteria bacterium GW2011_GWA2_45_39</name>
    <dbReference type="NCBI Taxonomy" id="1619041"/>
    <lineage>
        <taxon>Bacteria</taxon>
        <taxon>Candidatus Magasanikiibacteriota</taxon>
    </lineage>
</organism>
<evidence type="ECO:0000259" key="9">
    <source>
        <dbReference type="SMART" id="SM01390"/>
    </source>
</evidence>
<dbReference type="HAMAP" id="MF_01306_B">
    <property type="entry name" value="Ribosomal_uS4_B"/>
    <property type="match status" value="1"/>
</dbReference>
<comment type="caution">
    <text evidence="10">The sequence shown here is derived from an EMBL/GenBank/DDBJ whole genome shotgun (WGS) entry which is preliminary data.</text>
</comment>
<evidence type="ECO:0000256" key="5">
    <source>
        <dbReference type="ARBA" id="ARBA00023274"/>
    </source>
</evidence>
<evidence type="ECO:0000256" key="1">
    <source>
        <dbReference type="ARBA" id="ARBA00007465"/>
    </source>
</evidence>
<keyword evidence="2 7" id="KW-0699">rRNA-binding</keyword>
<evidence type="ECO:0000313" key="11">
    <source>
        <dbReference type="Proteomes" id="UP000033999"/>
    </source>
</evidence>
<keyword evidence="4 7" id="KW-0689">Ribosomal protein</keyword>
<comment type="function">
    <text evidence="7">With S5 and S12 plays an important role in translational accuracy.</text>
</comment>
<evidence type="ECO:0000256" key="7">
    <source>
        <dbReference type="HAMAP-Rule" id="MF_01306"/>
    </source>
</evidence>
<name>A0A0G1PP93_9BACT</name>
<dbReference type="Gene3D" id="1.10.1050.10">
    <property type="entry name" value="Ribosomal Protein S4 Delta 41, Chain A, domain 1"/>
    <property type="match status" value="1"/>
</dbReference>
<dbReference type="InterPro" id="IPR002942">
    <property type="entry name" value="S4_RNA-bd"/>
</dbReference>
<dbReference type="CDD" id="cd00165">
    <property type="entry name" value="S4"/>
    <property type="match status" value="1"/>
</dbReference>
<dbReference type="SMART" id="SM00363">
    <property type="entry name" value="S4"/>
    <property type="match status" value="1"/>
</dbReference>
<dbReference type="InterPro" id="IPR036986">
    <property type="entry name" value="S4_RNA-bd_sf"/>
</dbReference>
<dbReference type="PANTHER" id="PTHR11831">
    <property type="entry name" value="30S 40S RIBOSOMAL PROTEIN"/>
    <property type="match status" value="1"/>
</dbReference>
<dbReference type="Gene3D" id="3.10.290.10">
    <property type="entry name" value="RNA-binding S4 domain"/>
    <property type="match status" value="1"/>
</dbReference>
<dbReference type="InterPro" id="IPR022801">
    <property type="entry name" value="Ribosomal_uS4"/>
</dbReference>
<dbReference type="PATRIC" id="fig|1619041.3.peg.475"/>
<dbReference type="GO" id="GO:0042274">
    <property type="term" value="P:ribosomal small subunit biogenesis"/>
    <property type="evidence" value="ECO:0007669"/>
    <property type="project" value="TreeGrafter"/>
</dbReference>
<dbReference type="NCBIfam" id="TIGR01017">
    <property type="entry name" value="rpsD_bact"/>
    <property type="match status" value="1"/>
</dbReference>
<keyword evidence="3 7" id="KW-0694">RNA-binding</keyword>
<dbReference type="GO" id="GO:0006412">
    <property type="term" value="P:translation"/>
    <property type="evidence" value="ECO:0007669"/>
    <property type="project" value="UniProtKB-UniRule"/>
</dbReference>
<sequence>MGRNLEPQVKRSRRLGEALTEKAVKYLARRNFPPGVHGNTKRKPQLTGYGLQLQEKQKAKAVYGILEKQFANYVEKAMSKRGNSGNLLLQFLEMRLDNVFYRAGFAKTRRMGRQAVSHAHVTVNGRKVDVPSFQVRANDVIGVREKSKKSSLYATLSESLQKIEAPSWLSINSKELTIKVLGAPKPEEIPANFDVTKIVEFYSR</sequence>
<dbReference type="Pfam" id="PF01479">
    <property type="entry name" value="S4"/>
    <property type="match status" value="1"/>
</dbReference>
<comment type="function">
    <text evidence="7">One of the primary rRNA binding proteins, it binds directly to 16S rRNA where it nucleates assembly of the body of the 30S subunit.</text>
</comment>
<accession>A0A0G1PP93</accession>
<dbReference type="FunFam" id="3.10.290.10:FF:000001">
    <property type="entry name" value="30S ribosomal protein S4"/>
    <property type="match status" value="1"/>
</dbReference>
<dbReference type="EMBL" id="LCKX01000013">
    <property type="protein sequence ID" value="KKU07248.1"/>
    <property type="molecule type" value="Genomic_DNA"/>
</dbReference>
<comment type="subunit">
    <text evidence="7">Part of the 30S ribosomal subunit. Contacts protein S5. The interaction surface between S4 and S5 is involved in control of translational fidelity.</text>
</comment>
<keyword evidence="5 7" id="KW-0687">Ribonucleoprotein</keyword>
<proteinExistence type="inferred from homology"/>
<evidence type="ECO:0000259" key="8">
    <source>
        <dbReference type="SMART" id="SM00363"/>
    </source>
</evidence>
<dbReference type="GO" id="GO:0019843">
    <property type="term" value="F:rRNA binding"/>
    <property type="evidence" value="ECO:0007669"/>
    <property type="project" value="UniProtKB-UniRule"/>
</dbReference>
<dbReference type="Proteomes" id="UP000033999">
    <property type="component" value="Unassembled WGS sequence"/>
</dbReference>
<evidence type="ECO:0000256" key="3">
    <source>
        <dbReference type="ARBA" id="ARBA00022884"/>
    </source>
</evidence>
<dbReference type="AlphaFoldDB" id="A0A0G1PP93"/>
<gene>
    <name evidence="7" type="primary">rpsD</name>
    <name evidence="10" type="ORF">UX10_C0013G0011</name>
</gene>
<dbReference type="GO" id="GO:0003735">
    <property type="term" value="F:structural constituent of ribosome"/>
    <property type="evidence" value="ECO:0007669"/>
    <property type="project" value="InterPro"/>
</dbReference>
<protein>
    <recommendedName>
        <fullName evidence="6 7">Small ribosomal subunit protein uS4</fullName>
    </recommendedName>
</protein>
<dbReference type="GO" id="GO:0015935">
    <property type="term" value="C:small ribosomal subunit"/>
    <property type="evidence" value="ECO:0007669"/>
    <property type="project" value="InterPro"/>
</dbReference>
<dbReference type="Pfam" id="PF00163">
    <property type="entry name" value="Ribosomal_S4"/>
    <property type="match status" value="1"/>
</dbReference>
<dbReference type="SUPFAM" id="SSF55174">
    <property type="entry name" value="Alpha-L RNA-binding motif"/>
    <property type="match status" value="1"/>
</dbReference>